<evidence type="ECO:0000313" key="1">
    <source>
        <dbReference type="EMBL" id="CAG9824541.1"/>
    </source>
</evidence>
<protein>
    <submittedName>
        <fullName evidence="1">Uncharacterized protein</fullName>
    </submittedName>
</protein>
<gene>
    <name evidence="1" type="ORF">PHAECO_LOCUS12195</name>
</gene>
<evidence type="ECO:0000313" key="2">
    <source>
        <dbReference type="Proteomes" id="UP001153737"/>
    </source>
</evidence>
<accession>A0A9N9X5C3</accession>
<dbReference type="OrthoDB" id="6629909at2759"/>
<dbReference type="AlphaFoldDB" id="A0A9N9X5C3"/>
<dbReference type="PANTHER" id="PTHR33053:SF24">
    <property type="entry name" value="TRANSPOSASE DOMAIN-CONTAINING PROTEIN"/>
    <property type="match status" value="1"/>
</dbReference>
<proteinExistence type="predicted"/>
<organism evidence="1 2">
    <name type="scientific">Phaedon cochleariae</name>
    <name type="common">Mustard beetle</name>
    <dbReference type="NCBI Taxonomy" id="80249"/>
    <lineage>
        <taxon>Eukaryota</taxon>
        <taxon>Metazoa</taxon>
        <taxon>Ecdysozoa</taxon>
        <taxon>Arthropoda</taxon>
        <taxon>Hexapoda</taxon>
        <taxon>Insecta</taxon>
        <taxon>Pterygota</taxon>
        <taxon>Neoptera</taxon>
        <taxon>Endopterygota</taxon>
        <taxon>Coleoptera</taxon>
        <taxon>Polyphaga</taxon>
        <taxon>Cucujiformia</taxon>
        <taxon>Chrysomeloidea</taxon>
        <taxon>Chrysomelidae</taxon>
        <taxon>Chrysomelinae</taxon>
        <taxon>Chrysomelini</taxon>
        <taxon>Phaedon</taxon>
    </lineage>
</organism>
<reference evidence="1" key="1">
    <citation type="submission" date="2022-01" db="EMBL/GenBank/DDBJ databases">
        <authorList>
            <person name="King R."/>
        </authorList>
    </citation>
    <scope>NUCLEOTIDE SEQUENCE</scope>
</reference>
<reference evidence="1" key="2">
    <citation type="submission" date="2022-10" db="EMBL/GenBank/DDBJ databases">
        <authorList>
            <consortium name="ENA_rothamsted_submissions"/>
            <consortium name="culmorum"/>
            <person name="King R."/>
        </authorList>
    </citation>
    <scope>NUCLEOTIDE SEQUENCE</scope>
</reference>
<name>A0A9N9X5C3_PHACE</name>
<dbReference type="PANTHER" id="PTHR33053">
    <property type="entry name" value="PROTEIN, PUTATIVE-RELATED"/>
    <property type="match status" value="1"/>
</dbReference>
<keyword evidence="2" id="KW-1185">Reference proteome</keyword>
<dbReference type="EMBL" id="OU896714">
    <property type="protein sequence ID" value="CAG9824541.1"/>
    <property type="molecule type" value="Genomic_DNA"/>
</dbReference>
<dbReference type="Proteomes" id="UP001153737">
    <property type="component" value="Chromosome 8"/>
</dbReference>
<sequence length="140" mass="15562">MGDGDYYHFGLRSSVMETLHKYPPKSDCTILNLQINVDGLPISKSSTSQFWPILGNIEECSRDYVFPIGVYHGKSKPSSCTESLKRFVEDFQEISENGLLFQNEMKILKLAKVLCGAPAKSFLLGVKSHNASFGCTKCTT</sequence>